<feature type="modified residue" description="Phosphohistidine" evidence="2">
    <location>
        <position position="65"/>
    </location>
</feature>
<keyword evidence="2" id="KW-0597">Phosphoprotein</keyword>
<dbReference type="Proteomes" id="UP001149009">
    <property type="component" value="Unassembled WGS sequence"/>
</dbReference>
<keyword evidence="1" id="KW-0902">Two-component regulatory system</keyword>
<organism evidence="4 5">
    <name type="scientific">Chelativorans petroleitrophicus</name>
    <dbReference type="NCBI Taxonomy" id="2975484"/>
    <lineage>
        <taxon>Bacteria</taxon>
        <taxon>Pseudomonadati</taxon>
        <taxon>Pseudomonadota</taxon>
        <taxon>Alphaproteobacteria</taxon>
        <taxon>Hyphomicrobiales</taxon>
        <taxon>Phyllobacteriaceae</taxon>
        <taxon>Chelativorans</taxon>
    </lineage>
</organism>
<proteinExistence type="predicted"/>
<gene>
    <name evidence="4" type="ORF">NYR54_11680</name>
</gene>
<feature type="domain" description="HPt" evidence="3">
    <location>
        <begin position="26"/>
        <end position="115"/>
    </location>
</feature>
<sequence length="115" mass="12474">MMDEGYGGPAVEEKKAPLDLAHLERQTMGDESLRRDVMALFDEQMNAVRAGLAEADEDERRQLAHRLAGSARALGAFALAEGASRLEAAPSSDAAAKRLLELIEETAAFIARHVR</sequence>
<dbReference type="InterPro" id="IPR036641">
    <property type="entry name" value="HPT_dom_sf"/>
</dbReference>
<reference evidence="4" key="1">
    <citation type="submission" date="2022-08" db="EMBL/GenBank/DDBJ databases">
        <title>Chelativorans sichuanense sp. nov., a paraffin oil-degrading bacterium isolated from a mixture of oil-based drill cuttings and paddy soil.</title>
        <authorList>
            <person name="Yu J."/>
            <person name="Liu H."/>
            <person name="Chen Q."/>
        </authorList>
    </citation>
    <scope>NUCLEOTIDE SEQUENCE</scope>
    <source>
        <strain evidence="4">SCAU 2101</strain>
    </source>
</reference>
<dbReference type="GO" id="GO:0000160">
    <property type="term" value="P:phosphorelay signal transduction system"/>
    <property type="evidence" value="ECO:0007669"/>
    <property type="project" value="UniProtKB-KW"/>
</dbReference>
<comment type="caution">
    <text evidence="4">The sequence shown here is derived from an EMBL/GenBank/DDBJ whole genome shotgun (WGS) entry which is preliminary data.</text>
</comment>
<dbReference type="InterPro" id="IPR008207">
    <property type="entry name" value="Sig_transdc_His_kin_Hpt_dom"/>
</dbReference>
<dbReference type="Gene3D" id="1.20.120.160">
    <property type="entry name" value="HPT domain"/>
    <property type="match status" value="1"/>
</dbReference>
<dbReference type="EMBL" id="JAODNV010000012">
    <property type="protein sequence ID" value="MCT8990945.1"/>
    <property type="molecule type" value="Genomic_DNA"/>
</dbReference>
<evidence type="ECO:0000259" key="3">
    <source>
        <dbReference type="PROSITE" id="PS50894"/>
    </source>
</evidence>
<dbReference type="PROSITE" id="PS50894">
    <property type="entry name" value="HPT"/>
    <property type="match status" value="1"/>
</dbReference>
<dbReference type="GO" id="GO:0004672">
    <property type="term" value="F:protein kinase activity"/>
    <property type="evidence" value="ECO:0007669"/>
    <property type="project" value="UniProtKB-ARBA"/>
</dbReference>
<dbReference type="AlphaFoldDB" id="A0A9X2XB11"/>
<evidence type="ECO:0000256" key="1">
    <source>
        <dbReference type="ARBA" id="ARBA00023012"/>
    </source>
</evidence>
<evidence type="ECO:0000313" key="5">
    <source>
        <dbReference type="Proteomes" id="UP001149009"/>
    </source>
</evidence>
<dbReference type="Pfam" id="PF01627">
    <property type="entry name" value="Hpt"/>
    <property type="match status" value="1"/>
</dbReference>
<protein>
    <submittedName>
        <fullName evidence="4">Hpt domain-containing protein</fullName>
    </submittedName>
</protein>
<accession>A0A9X2XB11</accession>
<keyword evidence="5" id="KW-1185">Reference proteome</keyword>
<name>A0A9X2XB11_9HYPH</name>
<evidence type="ECO:0000256" key="2">
    <source>
        <dbReference type="PROSITE-ProRule" id="PRU00110"/>
    </source>
</evidence>
<evidence type="ECO:0000313" key="4">
    <source>
        <dbReference type="EMBL" id="MCT8990945.1"/>
    </source>
</evidence>
<dbReference type="RefSeq" id="WP_261515843.1">
    <property type="nucleotide sequence ID" value="NZ_JAODNV010000012.1"/>
</dbReference>
<dbReference type="SUPFAM" id="SSF47226">
    <property type="entry name" value="Histidine-containing phosphotransfer domain, HPT domain"/>
    <property type="match status" value="1"/>
</dbReference>